<dbReference type="PANTHER" id="PTHR43390">
    <property type="entry name" value="SIGNAL PEPTIDASE I"/>
    <property type="match status" value="1"/>
</dbReference>
<evidence type="ECO:0000313" key="10">
    <source>
        <dbReference type="Proteomes" id="UP000221369"/>
    </source>
</evidence>
<feature type="transmembrane region" description="Helical" evidence="7">
    <location>
        <begin position="21"/>
        <end position="40"/>
    </location>
</feature>
<organism evidence="9 10">
    <name type="scientific">Paramicrobacterium agarici</name>
    <dbReference type="NCBI Taxonomy" id="630514"/>
    <lineage>
        <taxon>Bacteria</taxon>
        <taxon>Bacillati</taxon>
        <taxon>Actinomycetota</taxon>
        <taxon>Actinomycetes</taxon>
        <taxon>Micrococcales</taxon>
        <taxon>Microbacteriaceae</taxon>
        <taxon>Paramicrobacterium</taxon>
    </lineage>
</organism>
<keyword evidence="5 7" id="KW-0378">Hydrolase</keyword>
<dbReference type="PANTHER" id="PTHR43390:SF1">
    <property type="entry name" value="CHLOROPLAST PROCESSING PEPTIDASE"/>
    <property type="match status" value="1"/>
</dbReference>
<dbReference type="SUPFAM" id="SSF51306">
    <property type="entry name" value="LexA/Signal peptidase"/>
    <property type="match status" value="1"/>
</dbReference>
<dbReference type="InterPro" id="IPR000223">
    <property type="entry name" value="Pept_S26A_signal_pept_1"/>
</dbReference>
<evidence type="ECO:0000256" key="7">
    <source>
        <dbReference type="RuleBase" id="RU362042"/>
    </source>
</evidence>
<sequence length="244" mass="26637">MTEESVAAEDTASRRRRGALAFLRDLVIIVLVALLVSFLVKTFLVRSFYIPSGSMENTLQIDDRIIVNELVPDVVDLQRGDVVVFTDPGGWLSSPPPAADVPWIVSAWDSLMTAVGLSVSDSNDHLIKRVIGLPGDHVTCCNALGQMSVNGVPLNEPYLLLPQSAQAVSAVSFDVTVPDDSLWVMGDNRYNSKDSRYNGNTPGKGYVPVDNVVGRAFVISWPIDRWQWLSDYPETFDGIPDAGS</sequence>
<evidence type="ECO:0000256" key="5">
    <source>
        <dbReference type="ARBA" id="ARBA00022801"/>
    </source>
</evidence>
<dbReference type="Gene3D" id="2.10.109.10">
    <property type="entry name" value="Umud Fragment, subunit A"/>
    <property type="match status" value="1"/>
</dbReference>
<comment type="catalytic activity">
    <reaction evidence="1 7">
        <text>Cleavage of hydrophobic, N-terminal signal or leader sequences from secreted and periplasmic proteins.</text>
        <dbReference type="EC" id="3.4.21.89"/>
    </reaction>
</comment>
<dbReference type="Pfam" id="PF10502">
    <property type="entry name" value="Peptidase_S26"/>
    <property type="match status" value="1"/>
</dbReference>
<evidence type="ECO:0000256" key="2">
    <source>
        <dbReference type="ARBA" id="ARBA00004401"/>
    </source>
</evidence>
<name>A0A2A9E017_9MICO</name>
<reference evidence="9 10" key="1">
    <citation type="submission" date="2017-10" db="EMBL/GenBank/DDBJ databases">
        <title>Sequencing the genomes of 1000 actinobacteria strains.</title>
        <authorList>
            <person name="Klenk H.-P."/>
        </authorList>
    </citation>
    <scope>NUCLEOTIDE SEQUENCE [LARGE SCALE GENOMIC DNA]</scope>
    <source>
        <strain evidence="9 10">DSM 21798</strain>
    </source>
</reference>
<dbReference type="Proteomes" id="UP000221369">
    <property type="component" value="Unassembled WGS sequence"/>
</dbReference>
<dbReference type="GO" id="GO:0009003">
    <property type="term" value="F:signal peptidase activity"/>
    <property type="evidence" value="ECO:0007669"/>
    <property type="project" value="UniProtKB-EC"/>
</dbReference>
<dbReference type="GO" id="GO:0006465">
    <property type="term" value="P:signal peptide processing"/>
    <property type="evidence" value="ECO:0007669"/>
    <property type="project" value="InterPro"/>
</dbReference>
<evidence type="ECO:0000256" key="1">
    <source>
        <dbReference type="ARBA" id="ARBA00000677"/>
    </source>
</evidence>
<gene>
    <name evidence="9" type="ORF">ATJ78_2490</name>
</gene>
<dbReference type="CDD" id="cd06530">
    <property type="entry name" value="S26_SPase_I"/>
    <property type="match status" value="1"/>
</dbReference>
<accession>A0A2A9E017</accession>
<evidence type="ECO:0000256" key="3">
    <source>
        <dbReference type="ARBA" id="ARBA00009370"/>
    </source>
</evidence>
<evidence type="ECO:0000259" key="8">
    <source>
        <dbReference type="Pfam" id="PF10502"/>
    </source>
</evidence>
<dbReference type="EC" id="3.4.21.89" evidence="4 7"/>
<evidence type="ECO:0000256" key="6">
    <source>
        <dbReference type="PIRSR" id="PIRSR600223-1"/>
    </source>
</evidence>
<keyword evidence="7" id="KW-0812">Transmembrane</keyword>
<dbReference type="PRINTS" id="PR00727">
    <property type="entry name" value="LEADERPTASE"/>
</dbReference>
<comment type="subcellular location">
    <subcellularLocation>
        <location evidence="2">Cell membrane</location>
        <topology evidence="2">Single-pass type II membrane protein</topology>
    </subcellularLocation>
    <subcellularLocation>
        <location evidence="7">Membrane</location>
        <topology evidence="7">Single-pass type II membrane protein</topology>
    </subcellularLocation>
</comment>
<dbReference type="InterPro" id="IPR019533">
    <property type="entry name" value="Peptidase_S26"/>
</dbReference>
<dbReference type="GO" id="GO:0004252">
    <property type="term" value="F:serine-type endopeptidase activity"/>
    <property type="evidence" value="ECO:0007669"/>
    <property type="project" value="InterPro"/>
</dbReference>
<evidence type="ECO:0000256" key="4">
    <source>
        <dbReference type="ARBA" id="ARBA00013208"/>
    </source>
</evidence>
<feature type="domain" description="Peptidase S26" evidence="8">
    <location>
        <begin position="24"/>
        <end position="221"/>
    </location>
</feature>
<dbReference type="InterPro" id="IPR036286">
    <property type="entry name" value="LexA/Signal_pep-like_sf"/>
</dbReference>
<keyword evidence="10" id="KW-1185">Reference proteome</keyword>
<protein>
    <recommendedName>
        <fullName evidence="4 7">Signal peptidase I</fullName>
        <ecNumber evidence="4 7">3.4.21.89</ecNumber>
    </recommendedName>
</protein>
<comment type="caution">
    <text evidence="9">The sequence shown here is derived from an EMBL/GenBank/DDBJ whole genome shotgun (WGS) entry which is preliminary data.</text>
</comment>
<dbReference type="AlphaFoldDB" id="A0A2A9E017"/>
<dbReference type="PROSITE" id="PS00761">
    <property type="entry name" value="SPASE_I_3"/>
    <property type="match status" value="1"/>
</dbReference>
<dbReference type="NCBIfam" id="TIGR02227">
    <property type="entry name" value="sigpep_I_bact"/>
    <property type="match status" value="1"/>
</dbReference>
<comment type="similarity">
    <text evidence="3 7">Belongs to the peptidase S26 family.</text>
</comment>
<keyword evidence="7" id="KW-0645">Protease</keyword>
<keyword evidence="7" id="KW-0472">Membrane</keyword>
<dbReference type="EMBL" id="PDJE01000001">
    <property type="protein sequence ID" value="PFG31520.1"/>
    <property type="molecule type" value="Genomic_DNA"/>
</dbReference>
<dbReference type="RefSeq" id="WP_098408428.1">
    <property type="nucleotide sequence ID" value="NZ_PDJE01000001.1"/>
</dbReference>
<dbReference type="InterPro" id="IPR019758">
    <property type="entry name" value="Pept_S26A_signal_pept_1_CS"/>
</dbReference>
<feature type="active site" evidence="6">
    <location>
        <position position="54"/>
    </location>
</feature>
<dbReference type="GO" id="GO:0005886">
    <property type="term" value="C:plasma membrane"/>
    <property type="evidence" value="ECO:0007669"/>
    <property type="project" value="UniProtKB-SubCell"/>
</dbReference>
<proteinExistence type="inferred from homology"/>
<evidence type="ECO:0000313" key="9">
    <source>
        <dbReference type="EMBL" id="PFG31520.1"/>
    </source>
</evidence>
<feature type="active site" evidence="6">
    <location>
        <position position="128"/>
    </location>
</feature>
<keyword evidence="7" id="KW-1133">Transmembrane helix</keyword>